<dbReference type="InterPro" id="IPR050993">
    <property type="entry name" value="Isochorismatase_domain"/>
</dbReference>
<gene>
    <name evidence="2" type="ORF">JP09_008310</name>
</gene>
<dbReference type="CDD" id="cd01012">
    <property type="entry name" value="YcaC_related"/>
    <property type="match status" value="1"/>
</dbReference>
<dbReference type="SUPFAM" id="SSF52499">
    <property type="entry name" value="Isochorismatase-like hydrolases"/>
    <property type="match status" value="1"/>
</dbReference>
<feature type="domain" description="Isochorismatase-like" evidence="1">
    <location>
        <begin position="7"/>
        <end position="155"/>
    </location>
</feature>
<dbReference type="InterPro" id="IPR000868">
    <property type="entry name" value="Isochorismatase-like_dom"/>
</dbReference>
<dbReference type="InterPro" id="IPR036380">
    <property type="entry name" value="Isochorismatase-like_sf"/>
</dbReference>
<dbReference type="OrthoDB" id="9789777at2"/>
<name>A0A2P5P610_9CHLR</name>
<accession>A0A2P5P610</accession>
<comment type="caution">
    <text evidence="2">The sequence shown here is derived from an EMBL/GenBank/DDBJ whole genome shotgun (WGS) entry which is preliminary data.</text>
</comment>
<evidence type="ECO:0000313" key="3">
    <source>
        <dbReference type="Proteomes" id="UP000235653"/>
    </source>
</evidence>
<proteinExistence type="predicted"/>
<evidence type="ECO:0000259" key="1">
    <source>
        <dbReference type="Pfam" id="PF00857"/>
    </source>
</evidence>
<dbReference type="PANTHER" id="PTHR14119">
    <property type="entry name" value="HYDROLASE"/>
    <property type="match status" value="1"/>
</dbReference>
<protein>
    <submittedName>
        <fullName evidence="2">Hydrolase</fullName>
    </submittedName>
</protein>
<sequence length="179" mass="19865">MLEVKDTVLLVIDVQEKLFPVMFDKEILLSNLQKLVKSISLLEIPIIYTEQNPAGLGRTIPELIGGYEAKPVSKFHFSCCNEAEFNATLSATQRKQVLVCGIESHICVYQTSMDLLLKDFEVHLVTDCVSSRTSQNKDLALRRLASEGAKLTGVEMALFELLRSSKSGQFKAISSLIKG</sequence>
<dbReference type="Gene3D" id="3.40.50.850">
    <property type="entry name" value="Isochorismatase-like"/>
    <property type="match status" value="1"/>
</dbReference>
<keyword evidence="3" id="KW-1185">Reference proteome</keyword>
<organism evidence="2 3">
    <name type="scientific">Dehalogenimonas etheniformans</name>
    <dbReference type="NCBI Taxonomy" id="1536648"/>
    <lineage>
        <taxon>Bacteria</taxon>
        <taxon>Bacillati</taxon>
        <taxon>Chloroflexota</taxon>
        <taxon>Dehalococcoidia</taxon>
        <taxon>Dehalococcoidales</taxon>
        <taxon>Dehalococcoidaceae</taxon>
        <taxon>Dehalogenimonas</taxon>
    </lineage>
</organism>
<keyword evidence="2" id="KW-0378">Hydrolase</keyword>
<dbReference type="Proteomes" id="UP000235653">
    <property type="component" value="Unassembled WGS sequence"/>
</dbReference>
<dbReference type="EMBL" id="JQAN02000011">
    <property type="protein sequence ID" value="PPD57732.1"/>
    <property type="molecule type" value="Genomic_DNA"/>
</dbReference>
<evidence type="ECO:0000313" key="2">
    <source>
        <dbReference type="EMBL" id="PPD57732.1"/>
    </source>
</evidence>
<dbReference type="PANTHER" id="PTHR14119:SF3">
    <property type="entry name" value="ISOCHORISMATASE DOMAIN-CONTAINING PROTEIN 2"/>
    <property type="match status" value="1"/>
</dbReference>
<dbReference type="Pfam" id="PF00857">
    <property type="entry name" value="Isochorismatase"/>
    <property type="match status" value="1"/>
</dbReference>
<dbReference type="GO" id="GO:0016787">
    <property type="term" value="F:hydrolase activity"/>
    <property type="evidence" value="ECO:0007669"/>
    <property type="project" value="UniProtKB-KW"/>
</dbReference>
<dbReference type="RefSeq" id="WP_102330743.1">
    <property type="nucleotide sequence ID" value="NZ_CP058566.2"/>
</dbReference>
<dbReference type="AlphaFoldDB" id="A0A2P5P610"/>
<reference evidence="2 3" key="1">
    <citation type="journal article" date="2017" name="ISME J.">
        <title>Grape pomace compost harbors organohalide-respiring Dehalogenimonas species with novel reductive dehalogenase genes.</title>
        <authorList>
            <person name="Yang Y."/>
            <person name="Higgins S.A."/>
            <person name="Yan J."/>
            <person name="Simsir B."/>
            <person name="Chourey K."/>
            <person name="Iyer R."/>
            <person name="Hettich R.L."/>
            <person name="Baldwin B."/>
            <person name="Ogles D.M."/>
            <person name="Loffler F.E."/>
        </authorList>
    </citation>
    <scope>NUCLEOTIDE SEQUENCE [LARGE SCALE GENOMIC DNA]</scope>
    <source>
        <strain evidence="2 3">GP</strain>
    </source>
</reference>